<dbReference type="InterPro" id="IPR004358">
    <property type="entry name" value="Sig_transdc_His_kin-like_C"/>
</dbReference>
<comment type="caution">
    <text evidence="20">The sequence shown here is derived from an EMBL/GenBank/DDBJ whole genome shotgun (WGS) entry which is preliminary data.</text>
</comment>
<dbReference type="SMART" id="SM00388">
    <property type="entry name" value="HisKA"/>
    <property type="match status" value="1"/>
</dbReference>
<evidence type="ECO:0000256" key="10">
    <source>
        <dbReference type="ARBA" id="ARBA00022777"/>
    </source>
</evidence>
<evidence type="ECO:0000313" key="20">
    <source>
        <dbReference type="EMBL" id="MCP8900765.1"/>
    </source>
</evidence>
<dbReference type="PROSITE" id="PS50839">
    <property type="entry name" value="CHASE"/>
    <property type="match status" value="1"/>
</dbReference>
<dbReference type="PANTHER" id="PTHR43047">
    <property type="entry name" value="TWO-COMPONENT HISTIDINE PROTEIN KINASE"/>
    <property type="match status" value="1"/>
</dbReference>
<dbReference type="SUPFAM" id="SSF47384">
    <property type="entry name" value="Homodimeric domain of signal transducing histidine kinase"/>
    <property type="match status" value="1"/>
</dbReference>
<dbReference type="InterPro" id="IPR006189">
    <property type="entry name" value="CHASE_dom"/>
</dbReference>
<dbReference type="RefSeq" id="WP_253969059.1">
    <property type="nucleotide sequence ID" value="NZ_JAMFTH010000007.1"/>
</dbReference>
<dbReference type="FunFam" id="3.30.565.10:FF:000023">
    <property type="entry name" value="PAS domain-containing sensor histidine kinase"/>
    <property type="match status" value="1"/>
</dbReference>
<dbReference type="GO" id="GO:0045121">
    <property type="term" value="C:membrane raft"/>
    <property type="evidence" value="ECO:0007669"/>
    <property type="project" value="UniProtKB-SubCell"/>
</dbReference>
<dbReference type="GO" id="GO:0000155">
    <property type="term" value="F:phosphorelay sensor kinase activity"/>
    <property type="evidence" value="ECO:0007669"/>
    <property type="project" value="InterPro"/>
</dbReference>
<reference evidence="20" key="2">
    <citation type="submission" date="2023-01" db="EMBL/GenBank/DDBJ databases">
        <title>Gilvimarinus xylanilyticus HB14 isolated from Caulerpa lentillifera aquaculture base in Hainan, China.</title>
        <authorList>
            <person name="Zhang Y.-J."/>
        </authorList>
    </citation>
    <scope>NUCLEOTIDE SEQUENCE</scope>
    <source>
        <strain evidence="20">HB14</strain>
    </source>
</reference>
<feature type="transmembrane region" description="Helical" evidence="15">
    <location>
        <begin position="38"/>
        <end position="63"/>
    </location>
</feature>
<dbReference type="Pfam" id="PF05231">
    <property type="entry name" value="MASE1"/>
    <property type="match status" value="1"/>
</dbReference>
<dbReference type="SUPFAM" id="SSF55874">
    <property type="entry name" value="ATPase domain of HSP90 chaperone/DNA topoisomerase II/histidine kinase"/>
    <property type="match status" value="1"/>
</dbReference>
<feature type="transmembrane region" description="Helical" evidence="15">
    <location>
        <begin position="188"/>
        <end position="209"/>
    </location>
</feature>
<dbReference type="Gene3D" id="3.30.450.20">
    <property type="entry name" value="PAS domain"/>
    <property type="match status" value="1"/>
</dbReference>
<evidence type="ECO:0000259" key="18">
    <source>
        <dbReference type="PROSITE" id="PS50113"/>
    </source>
</evidence>
<evidence type="ECO:0000256" key="11">
    <source>
        <dbReference type="ARBA" id="ARBA00022840"/>
    </source>
</evidence>
<evidence type="ECO:0000256" key="3">
    <source>
        <dbReference type="ARBA" id="ARBA00004651"/>
    </source>
</evidence>
<feature type="transmembrane region" description="Helical" evidence="15">
    <location>
        <begin position="75"/>
        <end position="96"/>
    </location>
</feature>
<dbReference type="Proteomes" id="UP001139319">
    <property type="component" value="Unassembled WGS sequence"/>
</dbReference>
<feature type="domain" description="CHASE" evidence="19">
    <location>
        <begin position="252"/>
        <end position="420"/>
    </location>
</feature>
<dbReference type="Pfam" id="PF13426">
    <property type="entry name" value="PAS_9"/>
    <property type="match status" value="1"/>
</dbReference>
<dbReference type="InterPro" id="IPR042240">
    <property type="entry name" value="CHASE_sf"/>
</dbReference>
<keyword evidence="6" id="KW-0597">Phosphoprotein</keyword>
<comment type="catalytic activity">
    <reaction evidence="1">
        <text>ATP + protein L-histidine = ADP + protein N-phospho-L-histidine.</text>
        <dbReference type="EC" id="2.7.13.3"/>
    </reaction>
</comment>
<keyword evidence="7" id="KW-0808">Transferase</keyword>
<dbReference type="FunFam" id="1.10.287.130:FF:000001">
    <property type="entry name" value="Two-component sensor histidine kinase"/>
    <property type="match status" value="1"/>
</dbReference>
<evidence type="ECO:0000256" key="15">
    <source>
        <dbReference type="SAM" id="Phobius"/>
    </source>
</evidence>
<dbReference type="InterPro" id="IPR003661">
    <property type="entry name" value="HisK_dim/P_dom"/>
</dbReference>
<keyword evidence="12 15" id="KW-1133">Transmembrane helix</keyword>
<dbReference type="InterPro" id="IPR036890">
    <property type="entry name" value="HATPase_C_sf"/>
</dbReference>
<comment type="subcellular location">
    <subcellularLocation>
        <location evidence="3">Cell membrane</location>
        <topology evidence="3">Multi-pass membrane protein</topology>
    </subcellularLocation>
    <subcellularLocation>
        <location evidence="2">Membrane raft</location>
        <topology evidence="2">Multi-pass membrane protein</topology>
    </subcellularLocation>
</comment>
<evidence type="ECO:0000256" key="2">
    <source>
        <dbReference type="ARBA" id="ARBA00004314"/>
    </source>
</evidence>
<evidence type="ECO:0000256" key="7">
    <source>
        <dbReference type="ARBA" id="ARBA00022679"/>
    </source>
</evidence>
<dbReference type="NCBIfam" id="TIGR00229">
    <property type="entry name" value="sensory_box"/>
    <property type="match status" value="1"/>
</dbReference>
<dbReference type="InterPro" id="IPR036097">
    <property type="entry name" value="HisK_dim/P_sf"/>
</dbReference>
<name>A0A9X2KX48_9GAMM</name>
<sequence length="872" mass="95309">MKTFVSIALLAFAYWGVGLLALTLAIPPGFASAIFPPVGIAVGAVMLFGVRLLPGVFLGSLLLNISVSWQNSGELTALSLLIASGIALSTTAAVLLAKKLSAFILKGRPAFTREADIASLLILSGPIACLISASGGVGVLYGFGAISAQSVAYSWWTWWVGDSIGVMLALPVMYIAFAEPQAVWRGRLTSVGCPIAAATALMIVVFFRINSADLDRLDKSFQQLSIPFAANFQSALEDHVGVLKSIDGLFQASENVSADDFRRFNDNTLEGNRVIHAISWNPLIPLSQRVHEERLLRERGLPGVITERAANGALIPAAERDDYIFVKYIVPEQGNEKAQSFDVGSVPNRREALARSARTGTAQMTPPIQLVQDTIDSKALLVFYPVYRKSAREQSRQSIQGFATAVIVTQELIRKMIADYGQTPAFAVAVDYVGRNEEPLAQVGEVKTSGLSSLIRFEQTYPFAGGALRLKLEPTESFVAEHHSAHTWPVLAGGFLFCALLGGFLLSLSVRAERIRELVNERTKELSSILNSATDAILTVDGSGKVYRYNPAALTLFAASKEQLQQSSIEQWLEFLDRQGETLESILTAHLNATIETTLITQSGQRLAVEVGVSQVWLGQVPHYVIMLHDITERKKAEKLKSEFVSTVSHELRTPLTSILGSLKLVQAGVTGEISDKTRNMVAIARNNTERLSVLVNDILDVEKLEFDQLKIILEAVPITAIMQQALRQMQGYADGYEVELVLNVSPDITEYDQVLADPHRVMQIMSNLLSNAIKYSDSGEPVIVSLAKLEGQIQITVKDFGRGMPDYFRKQIFQKFSQADSTDKREKGGTGLGLYIAKALTEKMHGSIDFESELGKGSEFFVRLPLIEQPE</sequence>
<evidence type="ECO:0000256" key="1">
    <source>
        <dbReference type="ARBA" id="ARBA00000085"/>
    </source>
</evidence>
<dbReference type="AlphaFoldDB" id="A0A9X2KX48"/>
<dbReference type="Gene3D" id="3.30.565.10">
    <property type="entry name" value="Histidine kinase-like ATPase, C-terminal domain"/>
    <property type="match status" value="1"/>
</dbReference>
<dbReference type="PROSITE" id="PS50112">
    <property type="entry name" value="PAS"/>
    <property type="match status" value="1"/>
</dbReference>
<feature type="domain" description="Histidine kinase" evidence="16">
    <location>
        <begin position="647"/>
        <end position="869"/>
    </location>
</feature>
<reference evidence="20" key="1">
    <citation type="submission" date="2022-05" db="EMBL/GenBank/DDBJ databases">
        <authorList>
            <person name="Sun H.-N."/>
        </authorList>
    </citation>
    <scope>NUCLEOTIDE SEQUENCE</scope>
    <source>
        <strain evidence="20">HB14</strain>
    </source>
</reference>
<evidence type="ECO:0000259" key="16">
    <source>
        <dbReference type="PROSITE" id="PS50109"/>
    </source>
</evidence>
<dbReference type="SUPFAM" id="SSF55785">
    <property type="entry name" value="PYP-like sensor domain (PAS domain)"/>
    <property type="match status" value="1"/>
</dbReference>
<dbReference type="PROSITE" id="PS50109">
    <property type="entry name" value="HIS_KIN"/>
    <property type="match status" value="1"/>
</dbReference>
<dbReference type="SMART" id="SM01079">
    <property type="entry name" value="CHASE"/>
    <property type="match status" value="1"/>
</dbReference>
<dbReference type="EMBL" id="JAMFTH010000007">
    <property type="protein sequence ID" value="MCP8900765.1"/>
    <property type="molecule type" value="Genomic_DNA"/>
</dbReference>
<keyword evidence="9" id="KW-0547">Nucleotide-binding</keyword>
<evidence type="ECO:0000256" key="14">
    <source>
        <dbReference type="ARBA" id="ARBA00023136"/>
    </source>
</evidence>
<keyword evidence="10" id="KW-0418">Kinase</keyword>
<dbReference type="InterPro" id="IPR003594">
    <property type="entry name" value="HATPase_dom"/>
</dbReference>
<evidence type="ECO:0000256" key="8">
    <source>
        <dbReference type="ARBA" id="ARBA00022692"/>
    </source>
</evidence>
<feature type="transmembrane region" description="Helical" evidence="15">
    <location>
        <begin position="6"/>
        <end position="26"/>
    </location>
</feature>
<dbReference type="GO" id="GO:0005524">
    <property type="term" value="F:ATP binding"/>
    <property type="evidence" value="ECO:0007669"/>
    <property type="project" value="UniProtKB-KW"/>
</dbReference>
<protein>
    <recommendedName>
        <fullName evidence="4">histidine kinase</fullName>
        <ecNumber evidence="4">2.7.13.3</ecNumber>
    </recommendedName>
</protein>
<dbReference type="PANTHER" id="PTHR43047:SF72">
    <property type="entry name" value="OSMOSENSING HISTIDINE PROTEIN KINASE SLN1"/>
    <property type="match status" value="1"/>
</dbReference>
<dbReference type="InterPro" id="IPR007895">
    <property type="entry name" value="MASE1"/>
</dbReference>
<dbReference type="GO" id="GO:0005886">
    <property type="term" value="C:plasma membrane"/>
    <property type="evidence" value="ECO:0007669"/>
    <property type="project" value="UniProtKB-SubCell"/>
</dbReference>
<proteinExistence type="predicted"/>
<evidence type="ECO:0000256" key="13">
    <source>
        <dbReference type="ARBA" id="ARBA00023012"/>
    </source>
</evidence>
<evidence type="ECO:0000259" key="17">
    <source>
        <dbReference type="PROSITE" id="PS50112"/>
    </source>
</evidence>
<feature type="domain" description="PAC" evidence="18">
    <location>
        <begin position="593"/>
        <end position="643"/>
    </location>
</feature>
<gene>
    <name evidence="20" type="ORF">M6D89_15760</name>
</gene>
<dbReference type="Gene3D" id="3.30.450.350">
    <property type="entry name" value="CHASE domain"/>
    <property type="match status" value="1"/>
</dbReference>
<evidence type="ECO:0000259" key="19">
    <source>
        <dbReference type="PROSITE" id="PS50839"/>
    </source>
</evidence>
<dbReference type="InterPro" id="IPR000700">
    <property type="entry name" value="PAS-assoc_C"/>
</dbReference>
<dbReference type="InterPro" id="IPR000014">
    <property type="entry name" value="PAS"/>
</dbReference>
<evidence type="ECO:0000256" key="12">
    <source>
        <dbReference type="ARBA" id="ARBA00022989"/>
    </source>
</evidence>
<organism evidence="20 21">
    <name type="scientific">Gilvimarinus xylanilyticus</name>
    <dbReference type="NCBI Taxonomy" id="2944139"/>
    <lineage>
        <taxon>Bacteria</taxon>
        <taxon>Pseudomonadati</taxon>
        <taxon>Pseudomonadota</taxon>
        <taxon>Gammaproteobacteria</taxon>
        <taxon>Cellvibrionales</taxon>
        <taxon>Cellvibrionaceae</taxon>
        <taxon>Gilvimarinus</taxon>
    </lineage>
</organism>
<keyword evidence="11" id="KW-0067">ATP-binding</keyword>
<dbReference type="SMART" id="SM00091">
    <property type="entry name" value="PAS"/>
    <property type="match status" value="1"/>
</dbReference>
<dbReference type="SMART" id="SM00387">
    <property type="entry name" value="HATPase_c"/>
    <property type="match status" value="1"/>
</dbReference>
<dbReference type="CDD" id="cd00082">
    <property type="entry name" value="HisKA"/>
    <property type="match status" value="1"/>
</dbReference>
<evidence type="ECO:0000313" key="21">
    <source>
        <dbReference type="Proteomes" id="UP001139319"/>
    </source>
</evidence>
<feature type="transmembrane region" description="Helical" evidence="15">
    <location>
        <begin position="117"/>
        <end position="143"/>
    </location>
</feature>
<accession>A0A9X2KX48</accession>
<feature type="domain" description="PAS" evidence="17">
    <location>
        <begin position="522"/>
        <end position="564"/>
    </location>
</feature>
<evidence type="ECO:0000256" key="6">
    <source>
        <dbReference type="ARBA" id="ARBA00022553"/>
    </source>
</evidence>
<keyword evidence="14 15" id="KW-0472">Membrane</keyword>
<evidence type="ECO:0000256" key="4">
    <source>
        <dbReference type="ARBA" id="ARBA00012438"/>
    </source>
</evidence>
<dbReference type="Gene3D" id="1.10.287.130">
    <property type="match status" value="1"/>
</dbReference>
<dbReference type="PRINTS" id="PR00344">
    <property type="entry name" value="BCTRLSENSOR"/>
</dbReference>
<dbReference type="Pfam" id="PF02518">
    <property type="entry name" value="HATPase_c"/>
    <property type="match status" value="1"/>
</dbReference>
<feature type="transmembrane region" description="Helical" evidence="15">
    <location>
        <begin position="155"/>
        <end position="176"/>
    </location>
</feature>
<dbReference type="InterPro" id="IPR035965">
    <property type="entry name" value="PAS-like_dom_sf"/>
</dbReference>
<keyword evidence="13" id="KW-0902">Two-component regulatory system</keyword>
<keyword evidence="5" id="KW-1003">Cell membrane</keyword>
<evidence type="ECO:0000256" key="9">
    <source>
        <dbReference type="ARBA" id="ARBA00022741"/>
    </source>
</evidence>
<dbReference type="Pfam" id="PF00512">
    <property type="entry name" value="HisKA"/>
    <property type="match status" value="1"/>
</dbReference>
<dbReference type="EC" id="2.7.13.3" evidence="4"/>
<dbReference type="PROSITE" id="PS50113">
    <property type="entry name" value="PAC"/>
    <property type="match status" value="1"/>
</dbReference>
<dbReference type="GO" id="GO:0009927">
    <property type="term" value="F:histidine phosphotransfer kinase activity"/>
    <property type="evidence" value="ECO:0007669"/>
    <property type="project" value="TreeGrafter"/>
</dbReference>
<keyword evidence="21" id="KW-1185">Reference proteome</keyword>
<dbReference type="InterPro" id="IPR005467">
    <property type="entry name" value="His_kinase_dom"/>
</dbReference>
<keyword evidence="8 15" id="KW-0812">Transmembrane</keyword>
<dbReference type="Pfam" id="PF03924">
    <property type="entry name" value="CHASE"/>
    <property type="match status" value="1"/>
</dbReference>
<evidence type="ECO:0000256" key="5">
    <source>
        <dbReference type="ARBA" id="ARBA00022475"/>
    </source>
</evidence>
<dbReference type="CDD" id="cd00130">
    <property type="entry name" value="PAS"/>
    <property type="match status" value="1"/>
</dbReference>